<organism evidence="1 2">
    <name type="scientific">Alteromonas australica</name>
    <dbReference type="NCBI Taxonomy" id="589873"/>
    <lineage>
        <taxon>Bacteria</taxon>
        <taxon>Pseudomonadati</taxon>
        <taxon>Pseudomonadota</taxon>
        <taxon>Gammaproteobacteria</taxon>
        <taxon>Alteromonadales</taxon>
        <taxon>Alteromonadaceae</taxon>
        <taxon>Alteromonas/Salinimonas group</taxon>
        <taxon>Alteromonas</taxon>
    </lineage>
</organism>
<dbReference type="Proteomes" id="UP000263517">
    <property type="component" value="Unassembled WGS sequence"/>
</dbReference>
<name>A0A350P5C8_9ALTE</name>
<dbReference type="EMBL" id="DNAN01000439">
    <property type="protein sequence ID" value="HAW76495.1"/>
    <property type="molecule type" value="Genomic_DNA"/>
</dbReference>
<evidence type="ECO:0000313" key="1">
    <source>
        <dbReference type="EMBL" id="HAW76495.1"/>
    </source>
</evidence>
<reference evidence="1 2" key="1">
    <citation type="journal article" date="2018" name="Nat. Biotechnol.">
        <title>A standardized bacterial taxonomy based on genome phylogeny substantially revises the tree of life.</title>
        <authorList>
            <person name="Parks D.H."/>
            <person name="Chuvochina M."/>
            <person name="Waite D.W."/>
            <person name="Rinke C."/>
            <person name="Skarshewski A."/>
            <person name="Chaumeil P.A."/>
            <person name="Hugenholtz P."/>
        </authorList>
    </citation>
    <scope>NUCLEOTIDE SEQUENCE [LARGE SCALE GENOMIC DNA]</scope>
    <source>
        <strain evidence="1">UBA11978</strain>
    </source>
</reference>
<gene>
    <name evidence="1" type="ORF">DCW74_12275</name>
</gene>
<evidence type="ECO:0000313" key="2">
    <source>
        <dbReference type="Proteomes" id="UP000263517"/>
    </source>
</evidence>
<protein>
    <submittedName>
        <fullName evidence="1">Uncharacterized protein</fullName>
    </submittedName>
</protein>
<proteinExistence type="predicted"/>
<comment type="caution">
    <text evidence="1">The sequence shown here is derived from an EMBL/GenBank/DDBJ whole genome shotgun (WGS) entry which is preliminary data.</text>
</comment>
<sequence length="59" mass="7209">MKRERNPYAGFWTFEDFKVKYFGENQDVPKKIAREFWNDFNYAFVGGLNRYIKETTEIC</sequence>
<accession>A0A350P5C8</accession>
<dbReference type="AlphaFoldDB" id="A0A350P5C8"/>